<accession>A0A8J2SPL9</accession>
<evidence type="ECO:0000256" key="2">
    <source>
        <dbReference type="SAM" id="SignalP"/>
    </source>
</evidence>
<keyword evidence="4" id="KW-1185">Reference proteome</keyword>
<feature type="chain" id="PRO_5035172554" evidence="2">
    <location>
        <begin position="16"/>
        <end position="113"/>
    </location>
</feature>
<organism evidence="3 4">
    <name type="scientific">Pelagomonas calceolata</name>
    <dbReference type="NCBI Taxonomy" id="35677"/>
    <lineage>
        <taxon>Eukaryota</taxon>
        <taxon>Sar</taxon>
        <taxon>Stramenopiles</taxon>
        <taxon>Ochrophyta</taxon>
        <taxon>Pelagophyceae</taxon>
        <taxon>Pelagomonadales</taxon>
        <taxon>Pelagomonadaceae</taxon>
        <taxon>Pelagomonas</taxon>
    </lineage>
</organism>
<reference evidence="3" key="1">
    <citation type="submission" date="2021-11" db="EMBL/GenBank/DDBJ databases">
        <authorList>
            <consortium name="Genoscope - CEA"/>
            <person name="William W."/>
        </authorList>
    </citation>
    <scope>NUCLEOTIDE SEQUENCE</scope>
</reference>
<proteinExistence type="predicted"/>
<dbReference type="Proteomes" id="UP000789595">
    <property type="component" value="Unassembled WGS sequence"/>
</dbReference>
<dbReference type="EMBL" id="CAKKNE010000003">
    <property type="protein sequence ID" value="CAH0371447.1"/>
    <property type="molecule type" value="Genomic_DNA"/>
</dbReference>
<evidence type="ECO:0000313" key="4">
    <source>
        <dbReference type="Proteomes" id="UP000789595"/>
    </source>
</evidence>
<evidence type="ECO:0000256" key="1">
    <source>
        <dbReference type="SAM" id="MobiDB-lite"/>
    </source>
</evidence>
<name>A0A8J2SPL9_9STRA</name>
<feature type="region of interest" description="Disordered" evidence="1">
    <location>
        <begin position="17"/>
        <end position="46"/>
    </location>
</feature>
<feature type="signal peptide" evidence="2">
    <location>
        <begin position="1"/>
        <end position="15"/>
    </location>
</feature>
<keyword evidence="2" id="KW-0732">Signal</keyword>
<protein>
    <submittedName>
        <fullName evidence="3">Uncharacterized protein</fullName>
    </submittedName>
</protein>
<sequence>MRRTLIALLACGATALQPSTQPHRRNRVARPSSADGDIGVSLEDMNSPGAKIAQLKKEMDEAQKARTGADEIHRCLAGDIDTVVELMGTLLSLEGAYESEAGEDESPPGPCAD</sequence>
<evidence type="ECO:0000313" key="3">
    <source>
        <dbReference type="EMBL" id="CAH0371447.1"/>
    </source>
</evidence>
<comment type="caution">
    <text evidence="3">The sequence shown here is derived from an EMBL/GenBank/DDBJ whole genome shotgun (WGS) entry which is preliminary data.</text>
</comment>
<dbReference type="AlphaFoldDB" id="A0A8J2SPL9"/>
<gene>
    <name evidence="3" type="ORF">PECAL_3P13920</name>
</gene>